<comment type="caution">
    <text evidence="2">The sequence shown here is derived from an EMBL/GenBank/DDBJ whole genome shotgun (WGS) entry which is preliminary data.</text>
</comment>
<dbReference type="AlphaFoldDB" id="A0A3S2VPC9"/>
<feature type="transmembrane region" description="Helical" evidence="1">
    <location>
        <begin position="37"/>
        <end position="59"/>
    </location>
</feature>
<accession>A0A3S2VPC9</accession>
<protein>
    <submittedName>
        <fullName evidence="2">Uncharacterized protein</fullName>
    </submittedName>
</protein>
<reference evidence="3" key="1">
    <citation type="submission" date="2019-01" db="EMBL/GenBank/DDBJ databases">
        <title>Gri0909 isolated from a small marine red alga.</title>
        <authorList>
            <person name="Kim J."/>
            <person name="Jeong S.E."/>
            <person name="Jeon C.O."/>
        </authorList>
    </citation>
    <scope>NUCLEOTIDE SEQUENCE [LARGE SCALE GENOMIC DNA]</scope>
    <source>
        <strain evidence="3">Gri0909</strain>
    </source>
</reference>
<dbReference type="EMBL" id="SADE01000001">
    <property type="protein sequence ID" value="RVU38459.1"/>
    <property type="molecule type" value="Genomic_DNA"/>
</dbReference>
<name>A0A3S2VPC9_9PROT</name>
<dbReference type="RefSeq" id="WP_127763830.1">
    <property type="nucleotide sequence ID" value="NZ_SADE01000001.1"/>
</dbReference>
<proteinExistence type="predicted"/>
<evidence type="ECO:0000256" key="1">
    <source>
        <dbReference type="SAM" id="Phobius"/>
    </source>
</evidence>
<evidence type="ECO:0000313" key="2">
    <source>
        <dbReference type="EMBL" id="RVU38459.1"/>
    </source>
</evidence>
<keyword evidence="1" id="KW-0812">Transmembrane</keyword>
<dbReference type="Proteomes" id="UP000287447">
    <property type="component" value="Unassembled WGS sequence"/>
</dbReference>
<keyword evidence="1" id="KW-0472">Membrane</keyword>
<keyword evidence="1" id="KW-1133">Transmembrane helix</keyword>
<evidence type="ECO:0000313" key="3">
    <source>
        <dbReference type="Proteomes" id="UP000287447"/>
    </source>
</evidence>
<organism evidence="2 3">
    <name type="scientific">Hwanghaeella grinnelliae</name>
    <dbReference type="NCBI Taxonomy" id="2500179"/>
    <lineage>
        <taxon>Bacteria</taxon>
        <taxon>Pseudomonadati</taxon>
        <taxon>Pseudomonadota</taxon>
        <taxon>Alphaproteobacteria</taxon>
        <taxon>Rhodospirillales</taxon>
        <taxon>Rhodospirillaceae</taxon>
        <taxon>Hwanghaeella</taxon>
    </lineage>
</organism>
<sequence>MSEYERQQAVYRELRDGNFGRQKSLFRMNDDQITRFMRVYGIAAIAVFGALGGLAVLSITSMA</sequence>
<gene>
    <name evidence="2" type="ORF">EOI86_04015</name>
</gene>
<keyword evidence="3" id="KW-1185">Reference proteome</keyword>